<gene>
    <name evidence="2" type="ORF">CAEBREN_14272</name>
</gene>
<dbReference type="Pfam" id="PF10316">
    <property type="entry name" value="7TM_GPCR_Srbc"/>
    <property type="match status" value="1"/>
</dbReference>
<dbReference type="PANTHER" id="PTHR10664:SF31">
    <property type="entry name" value="SERPENTINE RECEPTOR, CLASS BC (CLASS B-LIKE)"/>
    <property type="match status" value="1"/>
</dbReference>
<protein>
    <recommendedName>
        <fullName evidence="4">Serpentine Receptor, class BC (Class B-like)</fullName>
    </recommendedName>
</protein>
<evidence type="ECO:0000313" key="3">
    <source>
        <dbReference type="Proteomes" id="UP000008068"/>
    </source>
</evidence>
<dbReference type="OrthoDB" id="5859762at2759"/>
<name>G0NBN4_CAEBE</name>
<feature type="transmembrane region" description="Helical" evidence="1">
    <location>
        <begin position="181"/>
        <end position="202"/>
    </location>
</feature>
<dbReference type="EMBL" id="GL379858">
    <property type="protein sequence ID" value="EGT56993.1"/>
    <property type="molecule type" value="Genomic_DNA"/>
</dbReference>
<evidence type="ECO:0000313" key="2">
    <source>
        <dbReference type="EMBL" id="EGT56993.1"/>
    </source>
</evidence>
<dbReference type="InterPro" id="IPR019420">
    <property type="entry name" value="7TM_GPCR_serpentine_rcpt_Srbc"/>
</dbReference>
<proteinExistence type="predicted"/>
<keyword evidence="1" id="KW-0812">Transmembrane</keyword>
<feature type="transmembrane region" description="Helical" evidence="1">
    <location>
        <begin position="128"/>
        <end position="149"/>
    </location>
</feature>
<feature type="transmembrane region" description="Helical" evidence="1">
    <location>
        <begin position="47"/>
        <end position="67"/>
    </location>
</feature>
<keyword evidence="1" id="KW-0472">Membrane</keyword>
<organism evidence="3">
    <name type="scientific">Caenorhabditis brenneri</name>
    <name type="common">Nematode worm</name>
    <dbReference type="NCBI Taxonomy" id="135651"/>
    <lineage>
        <taxon>Eukaryota</taxon>
        <taxon>Metazoa</taxon>
        <taxon>Ecdysozoa</taxon>
        <taxon>Nematoda</taxon>
        <taxon>Chromadorea</taxon>
        <taxon>Rhabditida</taxon>
        <taxon>Rhabditina</taxon>
        <taxon>Rhabditomorpha</taxon>
        <taxon>Rhabditoidea</taxon>
        <taxon>Rhabditidae</taxon>
        <taxon>Peloderinae</taxon>
        <taxon>Caenorhabditis</taxon>
    </lineage>
</organism>
<reference evidence="3" key="1">
    <citation type="submission" date="2011-07" db="EMBL/GenBank/DDBJ databases">
        <authorList>
            <consortium name="Caenorhabditis brenneri Sequencing and Analysis Consortium"/>
            <person name="Wilson R.K."/>
        </authorList>
    </citation>
    <scope>NUCLEOTIDE SEQUENCE [LARGE SCALE GENOMIC DNA]</scope>
    <source>
        <strain evidence="3">PB2801</strain>
    </source>
</reference>
<dbReference type="PANTHER" id="PTHR10664">
    <property type="entry name" value="SERPENTINE RECEPTOR-C.ELEGANS"/>
    <property type="match status" value="1"/>
</dbReference>
<dbReference type="InParanoid" id="G0NBN4"/>
<keyword evidence="3" id="KW-1185">Reference proteome</keyword>
<keyword evidence="1" id="KW-1133">Transmembrane helix</keyword>
<sequence length="288" mass="32450">MVVLNASYWIFTVIGVIVTALTVALSMFIMYRFAFEMKVWKKIEYQLILFRVCCDIFNGIAGCGYFISSSFTLLYSDIVPFDVTFMMGLVGSNFLEMRSFLAAFIAIERVMATMMPLKFYHYRRYLSNVPIIGFILSTGAAVDVVLFGFCDFRLPLQPGCVNYACAVPPCFFSYSQITKLFYGSLNASFSALLCCKLFLLSWRQATVPTDIRKANLISLTDGLSTLVFELLPTMIFDSRIIDIRAYGPVVGVLRQSGRFVEALVMVKLMDRKKVIQPARVSVSARNIA</sequence>
<dbReference type="HOGENOM" id="CLU_059075_1_0_1"/>
<dbReference type="eggNOG" id="ENOG502TGI1">
    <property type="taxonomic scope" value="Eukaryota"/>
</dbReference>
<dbReference type="AlphaFoldDB" id="G0NBN4"/>
<feature type="transmembrane region" description="Helical" evidence="1">
    <location>
        <begin position="6"/>
        <end position="35"/>
    </location>
</feature>
<accession>G0NBN4</accession>
<evidence type="ECO:0000256" key="1">
    <source>
        <dbReference type="SAM" id="Phobius"/>
    </source>
</evidence>
<evidence type="ECO:0008006" key="4">
    <source>
        <dbReference type="Google" id="ProtNLM"/>
    </source>
</evidence>
<feature type="transmembrane region" description="Helical" evidence="1">
    <location>
        <begin position="87"/>
        <end position="107"/>
    </location>
</feature>
<dbReference type="Proteomes" id="UP000008068">
    <property type="component" value="Unassembled WGS sequence"/>
</dbReference>